<comment type="subcellular location">
    <subcellularLocation>
        <location evidence="1">Membrane</location>
        <topology evidence="1">Multi-pass membrane protein</topology>
    </subcellularLocation>
</comment>
<name>A0ABT3KFC8_9GAMM</name>
<dbReference type="PRINTS" id="PR00173">
    <property type="entry name" value="EDTRNSPORT"/>
</dbReference>
<proteinExistence type="predicted"/>
<evidence type="ECO:0000313" key="8">
    <source>
        <dbReference type="Proteomes" id="UP001431181"/>
    </source>
</evidence>
<protein>
    <submittedName>
        <fullName evidence="7">Cation:dicarboxylase symporter family transporter</fullName>
    </submittedName>
</protein>
<feature type="transmembrane region" description="Helical" evidence="6">
    <location>
        <begin position="33"/>
        <end position="50"/>
    </location>
</feature>
<dbReference type="Gene3D" id="1.10.3860.10">
    <property type="entry name" value="Sodium:dicarboxylate symporter"/>
    <property type="match status" value="1"/>
</dbReference>
<sequence length="126" mass="13931">MLYPILNLAVFALLIALLFKLQKAKKTLSTQVFTGLGLGVVFGAALQFIYGVDSAANNETLEYVSIVGYGYVSLLKMIIMPLILVSIIGAIVKVKDTELFGQNVWLYHWYFAGDDSSVGFNRRVCE</sequence>
<evidence type="ECO:0000256" key="4">
    <source>
        <dbReference type="ARBA" id="ARBA00022989"/>
    </source>
</evidence>
<feature type="transmembrane region" description="Helical" evidence="6">
    <location>
        <begin position="70"/>
        <end position="92"/>
    </location>
</feature>
<keyword evidence="4 6" id="KW-1133">Transmembrane helix</keyword>
<dbReference type="EMBL" id="JAPEUL010000007">
    <property type="protein sequence ID" value="MCW4629149.1"/>
    <property type="molecule type" value="Genomic_DNA"/>
</dbReference>
<keyword evidence="5 6" id="KW-0472">Membrane</keyword>
<gene>
    <name evidence="7" type="ORF">ONZ52_09300</name>
</gene>
<dbReference type="Pfam" id="PF00375">
    <property type="entry name" value="SDF"/>
    <property type="match status" value="1"/>
</dbReference>
<evidence type="ECO:0000256" key="3">
    <source>
        <dbReference type="ARBA" id="ARBA00022692"/>
    </source>
</evidence>
<evidence type="ECO:0000256" key="6">
    <source>
        <dbReference type="SAM" id="Phobius"/>
    </source>
</evidence>
<evidence type="ECO:0000313" key="7">
    <source>
        <dbReference type="EMBL" id="MCW4629149.1"/>
    </source>
</evidence>
<dbReference type="SUPFAM" id="SSF118215">
    <property type="entry name" value="Proton glutamate symport protein"/>
    <property type="match status" value="1"/>
</dbReference>
<dbReference type="InterPro" id="IPR001991">
    <property type="entry name" value="Na-dicarboxylate_symporter"/>
</dbReference>
<accession>A0ABT3KFC8</accession>
<organism evidence="7 8">
    <name type="scientific">Marinomonas rhodophyticola</name>
    <dbReference type="NCBI Taxonomy" id="2992803"/>
    <lineage>
        <taxon>Bacteria</taxon>
        <taxon>Pseudomonadati</taxon>
        <taxon>Pseudomonadota</taxon>
        <taxon>Gammaproteobacteria</taxon>
        <taxon>Oceanospirillales</taxon>
        <taxon>Oceanospirillaceae</taxon>
        <taxon>Marinomonas</taxon>
    </lineage>
</organism>
<dbReference type="RefSeq" id="WP_265218343.1">
    <property type="nucleotide sequence ID" value="NZ_JAPEUL010000007.1"/>
</dbReference>
<dbReference type="InterPro" id="IPR036458">
    <property type="entry name" value="Na:dicarbo_symporter_sf"/>
</dbReference>
<comment type="caution">
    <text evidence="7">The sequence shown here is derived from an EMBL/GenBank/DDBJ whole genome shotgun (WGS) entry which is preliminary data.</text>
</comment>
<evidence type="ECO:0000256" key="2">
    <source>
        <dbReference type="ARBA" id="ARBA00022448"/>
    </source>
</evidence>
<evidence type="ECO:0000256" key="1">
    <source>
        <dbReference type="ARBA" id="ARBA00004141"/>
    </source>
</evidence>
<feature type="transmembrane region" description="Helical" evidence="6">
    <location>
        <begin position="6"/>
        <end position="21"/>
    </location>
</feature>
<reference evidence="7" key="1">
    <citation type="submission" date="2022-11" db="EMBL/GenBank/DDBJ databases">
        <title>Marinomonas sp. nov., isolated from marine algae.</title>
        <authorList>
            <person name="Choi D.G."/>
            <person name="Kim J.M."/>
            <person name="Lee J.K."/>
            <person name="Baek J.H."/>
            <person name="Jeon C.O."/>
        </authorList>
    </citation>
    <scope>NUCLEOTIDE SEQUENCE</scope>
    <source>
        <strain evidence="7">KJ51-3</strain>
    </source>
</reference>
<keyword evidence="2" id="KW-0813">Transport</keyword>
<keyword evidence="8" id="KW-1185">Reference proteome</keyword>
<evidence type="ECO:0000256" key="5">
    <source>
        <dbReference type="ARBA" id="ARBA00023136"/>
    </source>
</evidence>
<dbReference type="Proteomes" id="UP001431181">
    <property type="component" value="Unassembled WGS sequence"/>
</dbReference>
<keyword evidence="3 6" id="KW-0812">Transmembrane</keyword>